<evidence type="ECO:0000259" key="2">
    <source>
        <dbReference type="Pfam" id="PF19327"/>
    </source>
</evidence>
<reference evidence="4" key="1">
    <citation type="journal article" date="2009" name="Genome Res.">
        <title>Comparative genomic analyses of the human fungal pathogens Coccidioides and their relatives.</title>
        <authorList>
            <person name="Sharpton T.J."/>
            <person name="Stajich J.E."/>
            <person name="Rounsley S.D."/>
            <person name="Gardner M.J."/>
            <person name="Wortman J.R."/>
            <person name="Jordar V.S."/>
            <person name="Maiti R."/>
            <person name="Kodira C.D."/>
            <person name="Neafsey D.E."/>
            <person name="Zeng Q."/>
            <person name="Hung C.-Y."/>
            <person name="McMahan C."/>
            <person name="Muszewska A."/>
            <person name="Grynberg M."/>
            <person name="Mandel M.A."/>
            <person name="Kellner E.M."/>
            <person name="Barker B.M."/>
            <person name="Galgiani J.N."/>
            <person name="Orbach M.J."/>
            <person name="Kirkland T.N."/>
            <person name="Cole G.T."/>
            <person name="Henn M.R."/>
            <person name="Birren B.W."/>
            <person name="Taylor J.W."/>
        </authorList>
    </citation>
    <scope>NUCLEOTIDE SEQUENCE [LARGE SCALE GENOMIC DNA]</scope>
    <source>
        <strain evidence="4">UAMH 1704</strain>
    </source>
</reference>
<dbReference type="PANTHER" id="PTHR38420:SF3">
    <property type="entry name" value="5',5'''-P-1,P-4-TETRAPHOSPHATE PHOSPHORYLASE 2"/>
    <property type="match status" value="1"/>
</dbReference>
<dbReference type="GO" id="GO:0005524">
    <property type="term" value="F:ATP binding"/>
    <property type="evidence" value="ECO:0007669"/>
    <property type="project" value="InterPro"/>
</dbReference>
<dbReference type="RefSeq" id="XP_002542026.1">
    <property type="nucleotide sequence ID" value="XM_002541980.1"/>
</dbReference>
<dbReference type="eggNOG" id="ENOG502QRAQ">
    <property type="taxonomic scope" value="Eukaryota"/>
</dbReference>
<evidence type="ECO:0000313" key="4">
    <source>
        <dbReference type="Proteomes" id="UP000002058"/>
    </source>
</evidence>
<dbReference type="VEuPathDB" id="FungiDB:UREG_01542"/>
<gene>
    <name evidence="3" type="ORF">UREG_01542</name>
</gene>
<dbReference type="KEGG" id="ure:UREG_01542"/>
<keyword evidence="4" id="KW-1185">Reference proteome</keyword>
<dbReference type="InterPro" id="IPR019200">
    <property type="entry name" value="ATP_adenylylTrfase_C"/>
</dbReference>
<dbReference type="InParanoid" id="C4JIK5"/>
<dbReference type="SUPFAM" id="SSF54197">
    <property type="entry name" value="HIT-like"/>
    <property type="match status" value="1"/>
</dbReference>
<evidence type="ECO:0000313" key="3">
    <source>
        <dbReference type="EMBL" id="EEP76693.1"/>
    </source>
</evidence>
<dbReference type="Pfam" id="PF19327">
    <property type="entry name" value="Ap4A_phos_N"/>
    <property type="match status" value="1"/>
</dbReference>
<dbReference type="EMBL" id="CH476615">
    <property type="protein sequence ID" value="EEP76693.1"/>
    <property type="molecule type" value="Genomic_DNA"/>
</dbReference>
<dbReference type="GO" id="GO:0009117">
    <property type="term" value="P:nucleotide metabolic process"/>
    <property type="evidence" value="ECO:0007669"/>
    <property type="project" value="InterPro"/>
</dbReference>
<dbReference type="FunCoup" id="C4JIK5">
    <property type="interactions" value="181"/>
</dbReference>
<name>C4JIK5_UNCRE</name>
<dbReference type="HOGENOM" id="CLU_049915_2_1_1"/>
<dbReference type="InterPro" id="IPR036265">
    <property type="entry name" value="HIT-like_sf"/>
</dbReference>
<dbReference type="STRING" id="336963.C4JIK5"/>
<evidence type="ECO:0000259" key="1">
    <source>
        <dbReference type="Pfam" id="PF09830"/>
    </source>
</evidence>
<dbReference type="Pfam" id="PF09830">
    <property type="entry name" value="ATP_transf"/>
    <property type="match status" value="1"/>
</dbReference>
<feature type="domain" description="ATP adenylyltransferase C-terminal" evidence="1">
    <location>
        <begin position="213"/>
        <end position="348"/>
    </location>
</feature>
<dbReference type="InterPro" id="IPR009163">
    <property type="entry name" value="Ap4A_phos1/2"/>
</dbReference>
<dbReference type="Proteomes" id="UP000002058">
    <property type="component" value="Unassembled WGS sequence"/>
</dbReference>
<proteinExistence type="predicted"/>
<dbReference type="GO" id="GO:0003877">
    <property type="term" value="F:ATP:ADP adenylyltransferase activity"/>
    <property type="evidence" value="ECO:0007669"/>
    <property type="project" value="InterPro"/>
</dbReference>
<sequence>MATKPFLGLPDSLRSLVSARFAAARQSGALLFTETELATIRLSNIPFQLRFCRALAKKPTRSAAPSPKVDGAASRTDPFANPLSDLLIAEIPPSQPSHILVLNKFPIIPNHFILATKDFQPQDHLLDKEDLGIAFDCLRSWEDSPEQPARRRLFAFFNSGEHSGASQPHRHIQFIPVEDMSPLDGDLGWTPLVDRMAHAFKGTNIDRPVLLPLPFACYGLPLAPNPSADDLHRAYISLYTYATHAAQKSQSEPFNNEQPAVLQARGPSVISYNLAMTATAMVLCPRLSEHARIPLHPELEASVLEEGLVKPNGTILAGTLLVKTESEWNALRDDPALLHRILTTIAVPRNEVQFPAAM</sequence>
<accession>C4JIK5</accession>
<dbReference type="GeneID" id="8440958"/>
<dbReference type="OrthoDB" id="10267950at2759"/>
<dbReference type="AlphaFoldDB" id="C4JIK5"/>
<dbReference type="Gene3D" id="3.30.428.70">
    <property type="match status" value="1"/>
</dbReference>
<feature type="domain" description="Ap4A phosphorylase 1/2 N-terminal" evidence="2">
    <location>
        <begin position="10"/>
        <end position="178"/>
    </location>
</feature>
<organism evidence="3 4">
    <name type="scientific">Uncinocarpus reesii (strain UAMH 1704)</name>
    <dbReference type="NCBI Taxonomy" id="336963"/>
    <lineage>
        <taxon>Eukaryota</taxon>
        <taxon>Fungi</taxon>
        <taxon>Dikarya</taxon>
        <taxon>Ascomycota</taxon>
        <taxon>Pezizomycotina</taxon>
        <taxon>Eurotiomycetes</taxon>
        <taxon>Eurotiomycetidae</taxon>
        <taxon>Onygenales</taxon>
        <taxon>Onygenaceae</taxon>
        <taxon>Uncinocarpus</taxon>
    </lineage>
</organism>
<dbReference type="InterPro" id="IPR043171">
    <property type="entry name" value="Ap4A_phos1/2-like"/>
</dbReference>
<dbReference type="OMA" id="DPFENPP"/>
<dbReference type="InterPro" id="IPR045759">
    <property type="entry name" value="Ap4A_phos1/2_N"/>
</dbReference>
<protein>
    <submittedName>
        <fullName evidence="3">Uncharacterized protein</fullName>
    </submittedName>
</protein>
<dbReference type="PANTHER" id="PTHR38420">
    <property type="entry name" value="AP-4-A PHOSPHORYLASE II"/>
    <property type="match status" value="1"/>
</dbReference>